<name>A0ABN6Q0E1_NOSCO</name>
<feature type="region of interest" description="Disordered" evidence="1">
    <location>
        <begin position="14"/>
        <end position="34"/>
    </location>
</feature>
<reference evidence="2" key="1">
    <citation type="submission" date="2022-04" db="EMBL/GenBank/DDBJ databases">
        <title>Complete genome sequence of a cyanobacterium, Nostoc sp. SO-36, isolated in Antarctica.</title>
        <authorList>
            <person name="Kanesaki Y."/>
            <person name="Effendi D."/>
            <person name="Sakamoto T."/>
            <person name="Ohtani S."/>
            <person name="Awai K."/>
        </authorList>
    </citation>
    <scope>NUCLEOTIDE SEQUENCE</scope>
    <source>
        <strain evidence="2">SO-36</strain>
    </source>
</reference>
<protein>
    <recommendedName>
        <fullName evidence="4">Transposase</fullName>
    </recommendedName>
</protein>
<dbReference type="EMBL" id="AP025732">
    <property type="protein sequence ID" value="BDI16179.1"/>
    <property type="molecule type" value="Genomic_DNA"/>
</dbReference>
<evidence type="ECO:0000313" key="2">
    <source>
        <dbReference type="EMBL" id="BDI16179.1"/>
    </source>
</evidence>
<proteinExistence type="predicted"/>
<evidence type="ECO:0000256" key="1">
    <source>
        <dbReference type="SAM" id="MobiDB-lite"/>
    </source>
</evidence>
<accession>A0ABN6Q0E1</accession>
<sequence>MTKLNRMVLSLVMSKPRKKQGNPDFRHRVTAPAPQSKEIESRLFELLSPGTFANLKDVKDKERSLRSRVLTLPVMTAIVLSLVYRQVQHLTDVLRILEVEGLMWVSTMEVSKQALSRAS</sequence>
<keyword evidence="3" id="KW-1185">Reference proteome</keyword>
<dbReference type="Proteomes" id="UP001055453">
    <property type="component" value="Chromosome"/>
</dbReference>
<evidence type="ECO:0000313" key="3">
    <source>
        <dbReference type="Proteomes" id="UP001055453"/>
    </source>
</evidence>
<evidence type="ECO:0008006" key="4">
    <source>
        <dbReference type="Google" id="ProtNLM"/>
    </source>
</evidence>
<gene>
    <name evidence="2" type="ORF">ANSO36C_19810</name>
</gene>
<organism evidence="2 3">
    <name type="scientific">Nostoc cf. commune SO-36</name>
    <dbReference type="NCBI Taxonomy" id="449208"/>
    <lineage>
        <taxon>Bacteria</taxon>
        <taxon>Bacillati</taxon>
        <taxon>Cyanobacteriota</taxon>
        <taxon>Cyanophyceae</taxon>
        <taxon>Nostocales</taxon>
        <taxon>Nostocaceae</taxon>
        <taxon>Nostoc</taxon>
    </lineage>
</organism>